<keyword evidence="4" id="KW-1185">Reference proteome</keyword>
<organism evidence="3 4">
    <name type="scientific">Serendipita vermifera MAFF 305830</name>
    <dbReference type="NCBI Taxonomy" id="933852"/>
    <lineage>
        <taxon>Eukaryota</taxon>
        <taxon>Fungi</taxon>
        <taxon>Dikarya</taxon>
        <taxon>Basidiomycota</taxon>
        <taxon>Agaricomycotina</taxon>
        <taxon>Agaricomycetes</taxon>
        <taxon>Sebacinales</taxon>
        <taxon>Serendipitaceae</taxon>
        <taxon>Serendipita</taxon>
    </lineage>
</organism>
<dbReference type="STRING" id="933852.A0A0C2XPX1"/>
<dbReference type="EMBL" id="KN824283">
    <property type="protein sequence ID" value="KIM31007.1"/>
    <property type="molecule type" value="Genomic_DNA"/>
</dbReference>
<protein>
    <submittedName>
        <fullName evidence="3">Uncharacterized protein</fullName>
    </submittedName>
</protein>
<dbReference type="OrthoDB" id="3364069at2759"/>
<evidence type="ECO:0000313" key="4">
    <source>
        <dbReference type="Proteomes" id="UP000054097"/>
    </source>
</evidence>
<feature type="region of interest" description="Disordered" evidence="1">
    <location>
        <begin position="257"/>
        <end position="306"/>
    </location>
</feature>
<reference evidence="3 4" key="1">
    <citation type="submission" date="2014-04" db="EMBL/GenBank/DDBJ databases">
        <authorList>
            <consortium name="DOE Joint Genome Institute"/>
            <person name="Kuo A."/>
            <person name="Zuccaro A."/>
            <person name="Kohler A."/>
            <person name="Nagy L.G."/>
            <person name="Floudas D."/>
            <person name="Copeland A."/>
            <person name="Barry K.W."/>
            <person name="Cichocki N."/>
            <person name="Veneault-Fourrey C."/>
            <person name="LaButti K."/>
            <person name="Lindquist E.A."/>
            <person name="Lipzen A."/>
            <person name="Lundell T."/>
            <person name="Morin E."/>
            <person name="Murat C."/>
            <person name="Sun H."/>
            <person name="Tunlid A."/>
            <person name="Henrissat B."/>
            <person name="Grigoriev I.V."/>
            <person name="Hibbett D.S."/>
            <person name="Martin F."/>
            <person name="Nordberg H.P."/>
            <person name="Cantor M.N."/>
            <person name="Hua S.X."/>
        </authorList>
    </citation>
    <scope>NUCLEOTIDE SEQUENCE [LARGE SCALE GENOMIC DNA]</scope>
    <source>
        <strain evidence="3 4">MAFF 305830</strain>
    </source>
</reference>
<accession>A0A0C2XPX1</accession>
<keyword evidence="2" id="KW-0472">Membrane</keyword>
<feature type="region of interest" description="Disordered" evidence="1">
    <location>
        <begin position="29"/>
        <end position="58"/>
    </location>
</feature>
<feature type="transmembrane region" description="Helical" evidence="2">
    <location>
        <begin position="465"/>
        <end position="483"/>
    </location>
</feature>
<evidence type="ECO:0000313" key="3">
    <source>
        <dbReference type="EMBL" id="KIM31007.1"/>
    </source>
</evidence>
<feature type="compositionally biased region" description="Low complexity" evidence="1">
    <location>
        <begin position="293"/>
        <end position="305"/>
    </location>
</feature>
<keyword evidence="2" id="KW-0812">Transmembrane</keyword>
<dbReference type="AlphaFoldDB" id="A0A0C2XPX1"/>
<feature type="transmembrane region" description="Helical" evidence="2">
    <location>
        <begin position="75"/>
        <end position="101"/>
    </location>
</feature>
<evidence type="ECO:0000256" key="2">
    <source>
        <dbReference type="SAM" id="Phobius"/>
    </source>
</evidence>
<evidence type="ECO:0000256" key="1">
    <source>
        <dbReference type="SAM" id="MobiDB-lite"/>
    </source>
</evidence>
<dbReference type="Proteomes" id="UP000054097">
    <property type="component" value="Unassembled WGS sequence"/>
</dbReference>
<feature type="compositionally biased region" description="Polar residues" evidence="1">
    <location>
        <begin position="29"/>
        <end position="46"/>
    </location>
</feature>
<keyword evidence="2" id="KW-1133">Transmembrane helix</keyword>
<sequence>MKLFSTGSEAAQPVPSDVQEPLLARQVSRQSYGSNGSPTRLKNGNGTERARSKRRRTGIRSSVYAEPPASYRTALISYTLTVTLSSCIFLILFGVLKIVCWPHELHPSPLREFLLAAGAWTVAFALRLPILFLSTIGNTYVNAFTTTLSTFLQVFTQEALRLAILVLIQLHLERPGKQHTGKTFSSFLFSSDPTTPIPGPTDPDLDWAPLPDVWDRAFTQVWWLGMGWATADVVVGIVQGYEQLSLYRDVLARDRRERSHAHTSSPSPSRQKRVRSSQPTPRDPAAGGLPAPLSSTRSLSNLASSRPGGLLHLEPAGEVAPASATRAASVVLSSTPQRMLTSENVTENNTNGVVGADEPIFIHASARDLEAELSHLITRKQRAELEEVYGSPLPRIPIFLIALQRLDSILLSLGLTLLVSSAYLRALYLPAFTTPETPPYLDGSGTPRYKLEWEVDWRRVKDTTIPVFATVVLVHFLLSILWIEALPRVGVHTASYVGLLVSLAMFFAGLGYWGALV</sequence>
<reference evidence="4" key="2">
    <citation type="submission" date="2015-01" db="EMBL/GenBank/DDBJ databases">
        <title>Evolutionary Origins and Diversification of the Mycorrhizal Mutualists.</title>
        <authorList>
            <consortium name="DOE Joint Genome Institute"/>
            <consortium name="Mycorrhizal Genomics Consortium"/>
            <person name="Kohler A."/>
            <person name="Kuo A."/>
            <person name="Nagy L.G."/>
            <person name="Floudas D."/>
            <person name="Copeland A."/>
            <person name="Barry K.W."/>
            <person name="Cichocki N."/>
            <person name="Veneault-Fourrey C."/>
            <person name="LaButti K."/>
            <person name="Lindquist E.A."/>
            <person name="Lipzen A."/>
            <person name="Lundell T."/>
            <person name="Morin E."/>
            <person name="Murat C."/>
            <person name="Riley R."/>
            <person name="Ohm R."/>
            <person name="Sun H."/>
            <person name="Tunlid A."/>
            <person name="Henrissat B."/>
            <person name="Grigoriev I.V."/>
            <person name="Hibbett D.S."/>
            <person name="Martin F."/>
        </authorList>
    </citation>
    <scope>NUCLEOTIDE SEQUENCE [LARGE SCALE GENOMIC DNA]</scope>
    <source>
        <strain evidence="4">MAFF 305830</strain>
    </source>
</reference>
<feature type="transmembrane region" description="Helical" evidence="2">
    <location>
        <begin position="495"/>
        <end position="515"/>
    </location>
</feature>
<feature type="transmembrane region" description="Helical" evidence="2">
    <location>
        <begin position="113"/>
        <end position="134"/>
    </location>
</feature>
<proteinExistence type="predicted"/>
<name>A0A0C2XPX1_SERVB</name>
<feature type="transmembrane region" description="Helical" evidence="2">
    <location>
        <begin position="409"/>
        <end position="428"/>
    </location>
</feature>
<dbReference type="HOGENOM" id="CLU_022490_1_0_1"/>
<gene>
    <name evidence="3" type="ORF">M408DRAFT_322053</name>
</gene>